<dbReference type="AlphaFoldDB" id="A0A0P1B6P2"/>
<dbReference type="EMBL" id="CCYD01000116">
    <property type="protein sequence ID" value="CEG50493.1"/>
    <property type="molecule type" value="Genomic_DNA"/>
</dbReference>
<evidence type="ECO:0000313" key="1">
    <source>
        <dbReference type="EMBL" id="CEG50493.1"/>
    </source>
</evidence>
<organism evidence="1 2">
    <name type="scientific">Plasmopara halstedii</name>
    <name type="common">Downy mildew of sunflower</name>
    <dbReference type="NCBI Taxonomy" id="4781"/>
    <lineage>
        <taxon>Eukaryota</taxon>
        <taxon>Sar</taxon>
        <taxon>Stramenopiles</taxon>
        <taxon>Oomycota</taxon>
        <taxon>Peronosporomycetes</taxon>
        <taxon>Peronosporales</taxon>
        <taxon>Peronosporaceae</taxon>
        <taxon>Plasmopara</taxon>
    </lineage>
</organism>
<evidence type="ECO:0000313" key="2">
    <source>
        <dbReference type="Proteomes" id="UP000054928"/>
    </source>
</evidence>
<dbReference type="GeneID" id="36395690"/>
<reference evidence="2" key="1">
    <citation type="submission" date="2014-09" db="EMBL/GenBank/DDBJ databases">
        <authorList>
            <person name="Sharma Rahul"/>
            <person name="Thines Marco"/>
        </authorList>
    </citation>
    <scope>NUCLEOTIDE SEQUENCE [LARGE SCALE GENOMIC DNA]</scope>
</reference>
<keyword evidence="2" id="KW-1185">Reference proteome</keyword>
<accession>A0A0P1B6P2</accession>
<sequence length="55" mass="6208">MCHVLKGWEASRDQALAFSDEEMVLQKARKGPLYAWEALVCVFLQKLSARSTHSA</sequence>
<name>A0A0P1B6P2_PLAHL</name>
<proteinExistence type="predicted"/>
<dbReference type="RefSeq" id="XP_024586862.1">
    <property type="nucleotide sequence ID" value="XM_024718246.1"/>
</dbReference>
<dbReference type="Proteomes" id="UP000054928">
    <property type="component" value="Unassembled WGS sequence"/>
</dbReference>
<protein>
    <submittedName>
        <fullName evidence="1">Uncharacterized protein</fullName>
    </submittedName>
</protein>